<feature type="active site" description="Nucleophile" evidence="1">
    <location>
        <position position="98"/>
    </location>
</feature>
<keyword evidence="5" id="KW-1185">Reference proteome</keyword>
<proteinExistence type="predicted"/>
<reference evidence="4 5" key="1">
    <citation type="submission" date="2019-03" db="EMBL/GenBank/DDBJ databases">
        <title>Alkanindiges illinoisensis: a potential pathogenic isolated from ascites of a gastric cancer patient with abdominal metastasis.</title>
        <authorList>
            <person name="Hu X."/>
            <person name="Yang B."/>
            <person name="Yan X."/>
            <person name="Lin L."/>
            <person name="Zhao H."/>
            <person name="Zhou F."/>
            <person name="Su B."/>
            <person name="Chen J."/>
            <person name="Rui Y."/>
            <person name="Wang Q."/>
            <person name="Zheng L."/>
        </authorList>
    </citation>
    <scope>NUCLEOTIDE SEQUENCE [LARGE SCALE GENOMIC DNA]</scope>
    <source>
        <strain evidence="4 5">NFYY 23406</strain>
    </source>
</reference>
<feature type="active site" description="Charge relay system" evidence="1">
    <location>
        <position position="227"/>
    </location>
</feature>
<dbReference type="InterPro" id="IPR029058">
    <property type="entry name" value="AB_hydrolase_fold"/>
</dbReference>
<dbReference type="OrthoDB" id="5380819at2"/>
<feature type="active site" description="Charge relay system" evidence="1">
    <location>
        <position position="197"/>
    </location>
</feature>
<dbReference type="Pfam" id="PF12146">
    <property type="entry name" value="Hydrolase_4"/>
    <property type="match status" value="1"/>
</dbReference>
<comment type="caution">
    <text evidence="4">The sequence shown here is derived from an EMBL/GenBank/DDBJ whole genome shotgun (WGS) entry which is preliminary data.</text>
</comment>
<accession>A0A4Y7X9E6</accession>
<evidence type="ECO:0000259" key="3">
    <source>
        <dbReference type="Pfam" id="PF12146"/>
    </source>
</evidence>
<evidence type="ECO:0000256" key="1">
    <source>
        <dbReference type="PIRSR" id="PIRSR017388-1"/>
    </source>
</evidence>
<dbReference type="PANTHER" id="PTHR11614">
    <property type="entry name" value="PHOSPHOLIPASE-RELATED"/>
    <property type="match status" value="1"/>
</dbReference>
<dbReference type="RefSeq" id="WP_134246021.1">
    <property type="nucleotide sequence ID" value="NZ_SNTY01000088.1"/>
</dbReference>
<dbReference type="GO" id="GO:0052689">
    <property type="term" value="F:carboxylic ester hydrolase activity"/>
    <property type="evidence" value="ECO:0007669"/>
    <property type="project" value="InterPro"/>
</dbReference>
<dbReference type="EMBL" id="SNTY01000088">
    <property type="protein sequence ID" value="TEU23078.1"/>
    <property type="molecule type" value="Genomic_DNA"/>
</dbReference>
<dbReference type="AlphaFoldDB" id="A0A4Y7X9E6"/>
<gene>
    <name evidence="4" type="ORF">E2B99_14380</name>
</gene>
<dbReference type="PIRSF" id="PIRSF017388">
    <property type="entry name" value="Esterase_lipase"/>
    <property type="match status" value="1"/>
</dbReference>
<dbReference type="Gene3D" id="3.40.50.1820">
    <property type="entry name" value="alpha/beta hydrolase"/>
    <property type="match status" value="1"/>
</dbReference>
<dbReference type="Proteomes" id="UP000297834">
    <property type="component" value="Unassembled WGS sequence"/>
</dbReference>
<organism evidence="4 5">
    <name type="scientific">Alkanindiges illinoisensis</name>
    <dbReference type="NCBI Taxonomy" id="197183"/>
    <lineage>
        <taxon>Bacteria</taxon>
        <taxon>Pseudomonadati</taxon>
        <taxon>Pseudomonadota</taxon>
        <taxon>Gammaproteobacteria</taxon>
        <taxon>Moraxellales</taxon>
        <taxon>Moraxellaceae</taxon>
        <taxon>Alkanindiges</taxon>
    </lineage>
</organism>
<feature type="domain" description="Serine aminopeptidase S33" evidence="3">
    <location>
        <begin position="21"/>
        <end position="234"/>
    </location>
</feature>
<protein>
    <submittedName>
        <fullName evidence="4">Alpha/beta fold hydrolase</fullName>
    </submittedName>
</protein>
<dbReference type="InterPro" id="IPR051044">
    <property type="entry name" value="MAG_DAG_Lipase"/>
</dbReference>
<feature type="binding site" evidence="2">
    <location>
        <position position="99"/>
    </location>
    <ligand>
        <name>substrate</name>
    </ligand>
</feature>
<dbReference type="InterPro" id="IPR022742">
    <property type="entry name" value="Hydrolase_4"/>
</dbReference>
<evidence type="ECO:0000313" key="4">
    <source>
        <dbReference type="EMBL" id="TEU23078.1"/>
    </source>
</evidence>
<dbReference type="STRING" id="1120977.GCA_000619845_00943"/>
<dbReference type="SUPFAM" id="SSF53474">
    <property type="entry name" value="alpha/beta-Hydrolases"/>
    <property type="match status" value="1"/>
</dbReference>
<evidence type="ECO:0000313" key="5">
    <source>
        <dbReference type="Proteomes" id="UP000297834"/>
    </source>
</evidence>
<dbReference type="InterPro" id="IPR012354">
    <property type="entry name" value="Esterase_lipase"/>
</dbReference>
<evidence type="ECO:0000256" key="2">
    <source>
        <dbReference type="PIRSR" id="PIRSR017388-2"/>
    </source>
</evidence>
<feature type="binding site" evidence="2">
    <location>
        <position position="29"/>
    </location>
    <ligand>
        <name>substrate</name>
    </ligand>
</feature>
<name>A0A4Y7X9E6_9GAMM</name>
<sequence>MFKIARPKPIFHPTSHPADSHAILLLHGFTGTPQDLKKLITFLKNRGFACCAPIYHGHGMGAEAIVHSSVDLWWQDAVNALEFLQSYQYGKISIVGHSMGGVFALRLAQQYALTSVTTLCSPIQKRPVDDLQRRLISYAEEYKKFEQKTAFQIEQELAEFAQLDFSMLEELSKFTQITGQHLPSIECPVQVLQGELDDACYLESAKIIFDQAGSTVKEIKNYPNSGHMLMQEADHQQVFRDIAGFLASI</sequence>
<keyword evidence="4" id="KW-0378">Hydrolase</keyword>